<feature type="compositionally biased region" description="Basic residues" evidence="1">
    <location>
        <begin position="215"/>
        <end position="226"/>
    </location>
</feature>
<feature type="compositionally biased region" description="Basic residues" evidence="1">
    <location>
        <begin position="252"/>
        <end position="261"/>
    </location>
</feature>
<feature type="compositionally biased region" description="Basic and acidic residues" evidence="1">
    <location>
        <begin position="112"/>
        <end position="137"/>
    </location>
</feature>
<feature type="region of interest" description="Disordered" evidence="1">
    <location>
        <begin position="70"/>
        <end position="261"/>
    </location>
</feature>
<feature type="region of interest" description="Disordered" evidence="1">
    <location>
        <begin position="16"/>
        <end position="42"/>
    </location>
</feature>
<organism evidence="2">
    <name type="scientific">uncultured Solirubrobacterales bacterium</name>
    <dbReference type="NCBI Taxonomy" id="768556"/>
    <lineage>
        <taxon>Bacteria</taxon>
        <taxon>Bacillati</taxon>
        <taxon>Actinomycetota</taxon>
        <taxon>Thermoleophilia</taxon>
        <taxon>Solirubrobacterales</taxon>
        <taxon>environmental samples</taxon>
    </lineage>
</organism>
<evidence type="ECO:0000313" key="2">
    <source>
        <dbReference type="EMBL" id="CAA9489520.1"/>
    </source>
</evidence>
<proteinExistence type="predicted"/>
<feature type="non-terminal residue" evidence="2">
    <location>
        <position position="1"/>
    </location>
</feature>
<feature type="compositionally biased region" description="Basic and acidic residues" evidence="1">
    <location>
        <begin position="174"/>
        <end position="188"/>
    </location>
</feature>
<dbReference type="EMBL" id="CADCVU010000060">
    <property type="protein sequence ID" value="CAA9489520.1"/>
    <property type="molecule type" value="Genomic_DNA"/>
</dbReference>
<reference evidence="2" key="1">
    <citation type="submission" date="2020-02" db="EMBL/GenBank/DDBJ databases">
        <authorList>
            <person name="Meier V. D."/>
        </authorList>
    </citation>
    <scope>NUCLEOTIDE SEQUENCE</scope>
    <source>
        <strain evidence="2">AVDCRST_MAG45</strain>
    </source>
</reference>
<gene>
    <name evidence="2" type="ORF">AVDCRST_MAG45-657</name>
</gene>
<dbReference type="AlphaFoldDB" id="A0A6J4S4U4"/>
<evidence type="ECO:0000256" key="1">
    <source>
        <dbReference type="SAM" id="MobiDB-lite"/>
    </source>
</evidence>
<accession>A0A6J4S4U4</accession>
<sequence length="261" mass="28696">VLRQLPLQPALHVLPDRVGAAGHPPRAGEGADRRASTGGWGARIYSARRDGRGAVRARLHARVDRDARCGAAHDRPLERDGVQRPATQGDGAARRSAGSRADLPRPPRPRGQRRDARARELPQGRRGHTEAGRARDRGAHRHHPRGPRRSGPTRDGAPVRAAPLDGHPGRGSRRATDHQPRARPEQRPGRASRVRAARARAHAHRRRSVLQPLRPHGKGRRARHRPACLADHQAPPRAGGDAGANRREPPGRQRRLDRHQV</sequence>
<feature type="compositionally biased region" description="Low complexity" evidence="1">
    <location>
        <begin position="89"/>
        <end position="101"/>
    </location>
</feature>
<feature type="compositionally biased region" description="Basic residues" evidence="1">
    <location>
        <begin position="190"/>
        <end position="208"/>
    </location>
</feature>
<feature type="compositionally biased region" description="Basic residues" evidence="1">
    <location>
        <begin position="138"/>
        <end position="148"/>
    </location>
</feature>
<protein>
    <submittedName>
        <fullName evidence="2">Uncharacterized protein</fullName>
    </submittedName>
</protein>
<feature type="non-terminal residue" evidence="2">
    <location>
        <position position="261"/>
    </location>
</feature>
<name>A0A6J4S4U4_9ACTN</name>
<feature type="compositionally biased region" description="Basic and acidic residues" evidence="1">
    <location>
        <begin position="70"/>
        <end position="82"/>
    </location>
</feature>